<dbReference type="Proteomes" id="UP000030747">
    <property type="component" value="Unassembled WGS sequence"/>
</dbReference>
<accession>U6L4R1</accession>
<dbReference type="GeneID" id="25253548"/>
<gene>
    <name evidence="1" type="ORF">ETH_00022180</name>
</gene>
<dbReference type="AlphaFoldDB" id="U6L4R1"/>
<dbReference type="RefSeq" id="XP_013235888.1">
    <property type="nucleotide sequence ID" value="XM_013380434.1"/>
</dbReference>
<evidence type="ECO:0000313" key="1">
    <source>
        <dbReference type="EMBL" id="CDJ45141.1"/>
    </source>
</evidence>
<dbReference type="Gene3D" id="1.10.10.440">
    <property type="entry name" value="FF domain"/>
    <property type="match status" value="1"/>
</dbReference>
<protein>
    <recommendedName>
        <fullName evidence="3">FF domain-containing protein</fullName>
    </recommendedName>
</protein>
<keyword evidence="2" id="KW-1185">Reference proteome</keyword>
<proteinExistence type="predicted"/>
<dbReference type="OrthoDB" id="331841at2759"/>
<reference evidence="1" key="2">
    <citation type="submission" date="2013-10" db="EMBL/GenBank/DDBJ databases">
        <authorList>
            <person name="Aslett M."/>
        </authorList>
    </citation>
    <scope>NUCLEOTIDE SEQUENCE [LARGE SCALE GENOMIC DNA]</scope>
    <source>
        <strain evidence="1">Houghton</strain>
    </source>
</reference>
<sequence>MQKKRQTLSVLDEAETKKMKLLKADAATAFTNMLVERVKNPYLQSPDGSEWPLELLKGDGRFTTNSLTETEKKELYKAFVREFCASRVSLFASRLSLLPNEDLSLPFDQVLEKVQTAKRLFQGIPEEELRPKQEAWKEQRLEELGEGFILFLRQHPDVSRFVFEKIKKEKSKKENFQKSFSFQIQEEELQPLLDKLKHDVRYQRLDAFPARRLQLIKQRVQELFMEQKRKGPGIAQKQQAAQSSK</sequence>
<reference evidence="1" key="1">
    <citation type="submission" date="2013-10" db="EMBL/GenBank/DDBJ databases">
        <title>Genomic analysis of the causative agents of coccidiosis in chickens.</title>
        <authorList>
            <person name="Reid A.J."/>
            <person name="Blake D."/>
            <person name="Billington K."/>
            <person name="Browne H."/>
            <person name="Dunn M."/>
            <person name="Hung S."/>
            <person name="Kawahara F."/>
            <person name="Miranda-Saavedra D."/>
            <person name="Mourier T."/>
            <person name="Nagra H."/>
            <person name="Otto T.D."/>
            <person name="Rawlings N."/>
            <person name="Sanchez A."/>
            <person name="Sanders M."/>
            <person name="Subramaniam C."/>
            <person name="Tay Y."/>
            <person name="Dear P."/>
            <person name="Doerig C."/>
            <person name="Gruber A."/>
            <person name="Parkinson J."/>
            <person name="Shirley M."/>
            <person name="Wan K.L."/>
            <person name="Berriman M."/>
            <person name="Tomley F."/>
            <person name="Pain A."/>
        </authorList>
    </citation>
    <scope>NUCLEOTIDE SEQUENCE [LARGE SCALE GENOMIC DNA]</scope>
    <source>
        <strain evidence="1">Houghton</strain>
    </source>
</reference>
<evidence type="ECO:0000313" key="2">
    <source>
        <dbReference type="Proteomes" id="UP000030747"/>
    </source>
</evidence>
<evidence type="ECO:0008006" key="3">
    <source>
        <dbReference type="Google" id="ProtNLM"/>
    </source>
</evidence>
<dbReference type="InterPro" id="IPR036517">
    <property type="entry name" value="FF_domain_sf"/>
</dbReference>
<dbReference type="VEuPathDB" id="ToxoDB:ETH_00022180"/>
<name>U6L4R1_EIMTE</name>
<dbReference type="EMBL" id="HG678040">
    <property type="protein sequence ID" value="CDJ45141.1"/>
    <property type="molecule type" value="Genomic_DNA"/>
</dbReference>
<organism evidence="1 2">
    <name type="scientific">Eimeria tenella</name>
    <name type="common">Coccidian parasite</name>
    <dbReference type="NCBI Taxonomy" id="5802"/>
    <lineage>
        <taxon>Eukaryota</taxon>
        <taxon>Sar</taxon>
        <taxon>Alveolata</taxon>
        <taxon>Apicomplexa</taxon>
        <taxon>Conoidasida</taxon>
        <taxon>Coccidia</taxon>
        <taxon>Eucoccidiorida</taxon>
        <taxon>Eimeriorina</taxon>
        <taxon>Eimeriidae</taxon>
        <taxon>Eimeria</taxon>
    </lineage>
</organism>
<dbReference type="VEuPathDB" id="ToxoDB:ETH2_1034900"/>